<dbReference type="AlphaFoldDB" id="A0A212LHW1"/>
<keyword evidence="1" id="KW-0547">Nucleotide-binding</keyword>
<accession>A0A212LHW1</accession>
<evidence type="ECO:0000313" key="1">
    <source>
        <dbReference type="EMBL" id="SCM77151.1"/>
    </source>
</evidence>
<dbReference type="EMBL" id="FMJD01000008">
    <property type="protein sequence ID" value="SCM77151.1"/>
    <property type="molecule type" value="Genomic_DNA"/>
</dbReference>
<keyword evidence="1" id="KW-0067">ATP-binding</keyword>
<dbReference type="InterPro" id="IPR018912">
    <property type="entry name" value="DUF2478"/>
</dbReference>
<dbReference type="RefSeq" id="WP_288197108.1">
    <property type="nucleotide sequence ID" value="NZ_LT608334.1"/>
</dbReference>
<dbReference type="Pfam" id="PF10649">
    <property type="entry name" value="DUF2478"/>
    <property type="match status" value="1"/>
</dbReference>
<dbReference type="GO" id="GO:0005524">
    <property type="term" value="F:ATP binding"/>
    <property type="evidence" value="ECO:0007669"/>
    <property type="project" value="UniProtKB-KW"/>
</dbReference>
<organism evidence="1">
    <name type="scientific">uncultured Pleomorphomonas sp</name>
    <dbReference type="NCBI Taxonomy" id="442121"/>
    <lineage>
        <taxon>Bacteria</taxon>
        <taxon>Pseudomonadati</taxon>
        <taxon>Pseudomonadota</taxon>
        <taxon>Alphaproteobacteria</taxon>
        <taxon>Hyphomicrobiales</taxon>
        <taxon>Pleomorphomonadaceae</taxon>
        <taxon>Pleomorphomonas</taxon>
        <taxon>environmental samples</taxon>
    </lineage>
</organism>
<gene>
    <name evidence="1" type="primary">modC</name>
    <name evidence="1" type="ORF">KL86PLE_40956</name>
</gene>
<protein>
    <submittedName>
        <fullName evidence="1">Molybdenum transport component, ATP-binding protein ModC</fullName>
    </submittedName>
</protein>
<reference evidence="1" key="1">
    <citation type="submission" date="2016-08" db="EMBL/GenBank/DDBJ databases">
        <authorList>
            <person name="Seilhamer J.J."/>
        </authorList>
    </citation>
    <scope>NUCLEOTIDE SEQUENCE</scope>
    <source>
        <strain evidence="1">86</strain>
    </source>
</reference>
<proteinExistence type="predicted"/>
<sequence>MTRRLLDRFPALDPAGINASELAAIVFEEGASVDHLIAFFADELQTAGRKVGGIAYLPDDDEPPASDLTVIDLVAGDHWQQARFPAGPADPAATTRRILAAIEARADLAVIPRFGAAEITGGGHADAFGTLAAFGLPVLTAVRRADVEAWLRFTGGIGTLLACRLRVVRAWWQETDERRQKMLARAAADSGNVVPLLPTFG</sequence>
<name>A0A212LHW1_9HYPH</name>